<protein>
    <submittedName>
        <fullName evidence="1">Uncharacterized protein</fullName>
    </submittedName>
</protein>
<proteinExistence type="predicted"/>
<name>A0ABD4Z7X5_9CREN</name>
<dbReference type="EMBL" id="JASNVW010000001">
    <property type="protein sequence ID" value="MDK6028405.1"/>
    <property type="molecule type" value="Genomic_DNA"/>
</dbReference>
<reference evidence="1 2" key="1">
    <citation type="submission" date="2023-05" db="EMBL/GenBank/DDBJ databases">
        <title>A new hyperthermophilic archaea 'Ignisphaera cupida' sp. nov. and description of the family 'Ignisphaeraceae' fam. nov.</title>
        <authorList>
            <person name="Podosokorskaya O.A."/>
            <person name="Elcheninov A.G."/>
            <person name="Klukina A."/>
            <person name="Merkel A.Y."/>
        </authorList>
    </citation>
    <scope>NUCLEOTIDE SEQUENCE [LARGE SCALE GENOMIC DNA]</scope>
    <source>
        <strain evidence="1 2">4213-co</strain>
    </source>
</reference>
<organism evidence="1 2">
    <name type="scientific">Ignisphaera cupida</name>
    <dbReference type="NCBI Taxonomy" id="3050454"/>
    <lineage>
        <taxon>Archaea</taxon>
        <taxon>Thermoproteota</taxon>
        <taxon>Thermoprotei</taxon>
        <taxon>Desulfurococcales</taxon>
        <taxon>Desulfurococcaceae</taxon>
        <taxon>Ignisphaera</taxon>
    </lineage>
</organism>
<dbReference type="Proteomes" id="UP001529235">
    <property type="component" value="Unassembled WGS sequence"/>
</dbReference>
<dbReference type="RefSeq" id="WP_285273370.1">
    <property type="nucleotide sequence ID" value="NZ_JASNVW010000001.1"/>
</dbReference>
<gene>
    <name evidence="1" type="ORF">QPL79_03385</name>
</gene>
<keyword evidence="2" id="KW-1185">Reference proteome</keyword>
<accession>A0ABD4Z7X5</accession>
<evidence type="ECO:0000313" key="2">
    <source>
        <dbReference type="Proteomes" id="UP001529235"/>
    </source>
</evidence>
<dbReference type="AlphaFoldDB" id="A0ABD4Z7X5"/>
<sequence length="129" mass="14767">MVKWSNIVEELYKKSEDIYMQCPTCSTPSYCTDYLEPEKPFNIISLNNCCACLLQLILDNTPNVVMFHFIGSGDDNESFYILDDVFLDVTEDNVVVVPLDKINEYIESIEELDSEKANIIRNLIANKLA</sequence>
<evidence type="ECO:0000313" key="1">
    <source>
        <dbReference type="EMBL" id="MDK6028405.1"/>
    </source>
</evidence>
<comment type="caution">
    <text evidence="1">The sequence shown here is derived from an EMBL/GenBank/DDBJ whole genome shotgun (WGS) entry which is preliminary data.</text>
</comment>